<sequence>MLGDKQNQSVSEGANAMQAGRDINYHGLSVSEVKELCALFLRDNFPQLREEAKRTAEEHVRVFAQRLEGRLVQDAASIVLDKFREPDVQAAVNDAVKASARKGEKANPQILCTLISERVAKTSNDFKDMVMSEAIEVCARLTSQQIGLISILHAVKSIALKGIPGVEILEGFATGVYESSVGGWGLSQSQKQYLQYMGVASINQFAGGSVFEYKSKEYDFLKLGGEAEFKSVIKLRAPTYFRLLESFDSENLIQIELTSVGQAIAIANLSRRLGSIDYSIWLK</sequence>
<reference evidence="1 2" key="1">
    <citation type="submission" date="2024-09" db="EMBL/GenBank/DDBJ databases">
        <title>Novel species of the genus Pelomonas and Roseateles isolated from streams.</title>
        <authorList>
            <person name="Lu H."/>
        </authorList>
    </citation>
    <scope>NUCLEOTIDE SEQUENCE [LARGE SCALE GENOMIC DNA]</scope>
    <source>
        <strain evidence="1 2">DC23W</strain>
    </source>
</reference>
<protein>
    <submittedName>
        <fullName evidence="1">LPO_1073/Vpar_1526 family protein</fullName>
    </submittedName>
</protein>
<evidence type="ECO:0000313" key="1">
    <source>
        <dbReference type="EMBL" id="MFG6413836.1"/>
    </source>
</evidence>
<proteinExistence type="predicted"/>
<accession>A0ABW7EP83</accession>
<gene>
    <name evidence="1" type="ORF">ACG02S_07970</name>
</gene>
<evidence type="ECO:0000313" key="2">
    <source>
        <dbReference type="Proteomes" id="UP001606300"/>
    </source>
</evidence>
<organism evidence="1 2">
    <name type="scientific">Pelomonas dachongensis</name>
    <dbReference type="NCBI Taxonomy" id="3299029"/>
    <lineage>
        <taxon>Bacteria</taxon>
        <taxon>Pseudomonadati</taxon>
        <taxon>Pseudomonadota</taxon>
        <taxon>Betaproteobacteria</taxon>
        <taxon>Burkholderiales</taxon>
        <taxon>Sphaerotilaceae</taxon>
        <taxon>Roseateles</taxon>
    </lineage>
</organism>
<keyword evidence="2" id="KW-1185">Reference proteome</keyword>
<dbReference type="Proteomes" id="UP001606300">
    <property type="component" value="Unassembled WGS sequence"/>
</dbReference>
<name>A0ABW7EP83_9BURK</name>
<dbReference type="NCBIfam" id="NF045477">
    <property type="entry name" value="LPO_1073_dom"/>
    <property type="match status" value="1"/>
</dbReference>
<dbReference type="RefSeq" id="WP_394469911.1">
    <property type="nucleotide sequence ID" value="NZ_JBIGHY010000002.1"/>
</dbReference>
<comment type="caution">
    <text evidence="1">The sequence shown here is derived from an EMBL/GenBank/DDBJ whole genome shotgun (WGS) entry which is preliminary data.</text>
</comment>
<dbReference type="EMBL" id="JBIGHY010000002">
    <property type="protein sequence ID" value="MFG6413836.1"/>
    <property type="molecule type" value="Genomic_DNA"/>
</dbReference>
<dbReference type="InterPro" id="IPR053773">
    <property type="entry name" value="Vpar_1526-like"/>
</dbReference>